<dbReference type="Proteomes" id="UP000322887">
    <property type="component" value="Chromosome"/>
</dbReference>
<evidence type="ECO:0000256" key="3">
    <source>
        <dbReference type="ARBA" id="ARBA00022676"/>
    </source>
</evidence>
<dbReference type="Pfam" id="PF13231">
    <property type="entry name" value="PMT_2"/>
    <property type="match status" value="1"/>
</dbReference>
<dbReference type="InterPro" id="IPR050297">
    <property type="entry name" value="LipidA_mod_glycosyltrf_83"/>
</dbReference>
<proteinExistence type="predicted"/>
<evidence type="ECO:0000256" key="6">
    <source>
        <dbReference type="ARBA" id="ARBA00022989"/>
    </source>
</evidence>
<feature type="domain" description="Glycosyltransferase RgtA/B/C/D-like" evidence="9">
    <location>
        <begin position="113"/>
        <end position="234"/>
    </location>
</feature>
<organism evidence="10 11">
    <name type="scientific">Gimesia maris</name>
    <dbReference type="NCBI Taxonomy" id="122"/>
    <lineage>
        <taxon>Bacteria</taxon>
        <taxon>Pseudomonadati</taxon>
        <taxon>Planctomycetota</taxon>
        <taxon>Planctomycetia</taxon>
        <taxon>Planctomycetales</taxon>
        <taxon>Planctomycetaceae</taxon>
        <taxon>Gimesia</taxon>
    </lineage>
</organism>
<feature type="transmembrane region" description="Helical" evidence="8">
    <location>
        <begin position="189"/>
        <end position="220"/>
    </location>
</feature>
<accession>A0ABX5YME3</accession>
<evidence type="ECO:0000313" key="10">
    <source>
        <dbReference type="EMBL" id="QEG16853.1"/>
    </source>
</evidence>
<dbReference type="PANTHER" id="PTHR33908:SF11">
    <property type="entry name" value="MEMBRANE PROTEIN"/>
    <property type="match status" value="1"/>
</dbReference>
<keyword evidence="5 8" id="KW-0812">Transmembrane</keyword>
<protein>
    <recommendedName>
        <fullName evidence="9">Glycosyltransferase RgtA/B/C/D-like domain-containing protein</fullName>
    </recommendedName>
</protein>
<feature type="transmembrane region" description="Helical" evidence="8">
    <location>
        <begin position="399"/>
        <end position="416"/>
    </location>
</feature>
<feature type="transmembrane region" description="Helical" evidence="8">
    <location>
        <begin position="153"/>
        <end position="177"/>
    </location>
</feature>
<keyword evidence="11" id="KW-1185">Reference proteome</keyword>
<gene>
    <name evidence="10" type="ORF">GmarT_27220</name>
</gene>
<dbReference type="EMBL" id="CP042910">
    <property type="protein sequence ID" value="QEG16853.1"/>
    <property type="molecule type" value="Genomic_DNA"/>
</dbReference>
<keyword evidence="4" id="KW-0808">Transferase</keyword>
<keyword evidence="6 8" id="KW-1133">Transmembrane helix</keyword>
<evidence type="ECO:0000256" key="2">
    <source>
        <dbReference type="ARBA" id="ARBA00022475"/>
    </source>
</evidence>
<comment type="subcellular location">
    <subcellularLocation>
        <location evidence="1">Cell membrane</location>
        <topology evidence="1">Multi-pass membrane protein</topology>
    </subcellularLocation>
</comment>
<feature type="transmembrane region" description="Helical" evidence="8">
    <location>
        <begin position="240"/>
        <end position="261"/>
    </location>
</feature>
<evidence type="ECO:0000256" key="4">
    <source>
        <dbReference type="ARBA" id="ARBA00022679"/>
    </source>
</evidence>
<name>A0ABX5YME3_9PLAN</name>
<feature type="transmembrane region" description="Helical" evidence="8">
    <location>
        <begin position="352"/>
        <end position="370"/>
    </location>
</feature>
<evidence type="ECO:0000256" key="5">
    <source>
        <dbReference type="ARBA" id="ARBA00022692"/>
    </source>
</evidence>
<keyword evidence="3" id="KW-0328">Glycosyltransferase</keyword>
<dbReference type="InterPro" id="IPR038731">
    <property type="entry name" value="RgtA/B/C-like"/>
</dbReference>
<keyword evidence="7 8" id="KW-0472">Membrane</keyword>
<sequence length="622" mass="70131">MRTQISKEKSLKTKGWNFLIWGTPLLFAAVILAQTTAFRSSKSPTYDETYFLGTALATVQQGSLDERISGAGVAPVPILLNYLPVAWRSGGGTRSDLWQGEVTDPRLINQARFLTALLIGVPIMLLIYCWLYLRRGYAAGFLGAALVTFSPTMIAHFSLATTDACFTLTALIALAVLTRYWKIPTTRNLCWLSLAVSLAISTKYSGIFLLPCTLIVMTLTGLMRQVPITRNVIWPLMKQVGWGFTLFLVLLIPLTWAFHLFSFTGPLKTVSYEETPDYSAWVRVLGRGPVAQQIMEVSHSTLKRPAPFAGVLFQFLHNAGGHDAYLMGAVSEHGWWYYFPVAWSLKSTPVELLFTLLAFCLAFCLLFETWQSVRYRRASMPTVDQNRIGLDADSEPTSHAPLIWLLAMVVLFGMALTSRLNLGQRYLLTLYPLMFLFTIDQIWRWFQFRAWLLYAFGCLCICFQFLSITSVQPNYLSYFNDSIGGPAGGRFYLLDSNLDWGQDLPALKTALEQLPSENRDRTLLYYFGTGDPQAYGISTFNLKQNLPENLDDWKYLALSANYLQGLYTEAKDPFAGFRTIQPVGQAGYTIYLFDLATPQAREAVRHAVDILREMQKQEQASE</sequence>
<evidence type="ECO:0000256" key="7">
    <source>
        <dbReference type="ARBA" id="ARBA00023136"/>
    </source>
</evidence>
<reference evidence="10 11" key="1">
    <citation type="submission" date="2019-08" db="EMBL/GenBank/DDBJ databases">
        <title>Deep-cultivation of Planctomycetes and their phenomic and genomic characterization uncovers novel biology.</title>
        <authorList>
            <person name="Wiegand S."/>
            <person name="Jogler M."/>
            <person name="Boedeker C."/>
            <person name="Pinto D."/>
            <person name="Vollmers J."/>
            <person name="Rivas-Marin E."/>
            <person name="Kohn T."/>
            <person name="Peeters S.H."/>
            <person name="Heuer A."/>
            <person name="Rast P."/>
            <person name="Oberbeckmann S."/>
            <person name="Bunk B."/>
            <person name="Jeske O."/>
            <person name="Meyerdierks A."/>
            <person name="Storesund J.E."/>
            <person name="Kallscheuer N."/>
            <person name="Luecker S."/>
            <person name="Lage O.M."/>
            <person name="Pohl T."/>
            <person name="Merkel B.J."/>
            <person name="Hornburger P."/>
            <person name="Mueller R.-W."/>
            <person name="Bruemmer F."/>
            <person name="Labrenz M."/>
            <person name="Spormann A.M."/>
            <person name="Op den Camp H."/>
            <person name="Overmann J."/>
            <person name="Amann R."/>
            <person name="Jetten M.S.M."/>
            <person name="Mascher T."/>
            <person name="Medema M.H."/>
            <person name="Devos D.P."/>
            <person name="Kaster A.-K."/>
            <person name="Ovreas L."/>
            <person name="Rohde M."/>
            <person name="Galperin M.Y."/>
            <person name="Jogler C."/>
        </authorList>
    </citation>
    <scope>NUCLEOTIDE SEQUENCE [LARGE SCALE GENOMIC DNA]</scope>
    <source>
        <strain evidence="10 11">DSM 8797</strain>
    </source>
</reference>
<evidence type="ECO:0000259" key="9">
    <source>
        <dbReference type="Pfam" id="PF13231"/>
    </source>
</evidence>
<evidence type="ECO:0000256" key="8">
    <source>
        <dbReference type="SAM" id="Phobius"/>
    </source>
</evidence>
<feature type="transmembrane region" description="Helical" evidence="8">
    <location>
        <begin position="15"/>
        <end position="33"/>
    </location>
</feature>
<feature type="transmembrane region" description="Helical" evidence="8">
    <location>
        <begin position="113"/>
        <end position="133"/>
    </location>
</feature>
<dbReference type="PANTHER" id="PTHR33908">
    <property type="entry name" value="MANNOSYLTRANSFERASE YKCB-RELATED"/>
    <property type="match status" value="1"/>
</dbReference>
<evidence type="ECO:0000313" key="11">
    <source>
        <dbReference type="Proteomes" id="UP000322887"/>
    </source>
</evidence>
<evidence type="ECO:0000256" key="1">
    <source>
        <dbReference type="ARBA" id="ARBA00004651"/>
    </source>
</evidence>
<feature type="transmembrane region" description="Helical" evidence="8">
    <location>
        <begin position="452"/>
        <end position="471"/>
    </location>
</feature>
<keyword evidence="2" id="KW-1003">Cell membrane</keyword>